<dbReference type="Pfam" id="PF00834">
    <property type="entry name" value="Ribul_P_3_epim"/>
    <property type="match status" value="1"/>
</dbReference>
<evidence type="ECO:0000256" key="9">
    <source>
        <dbReference type="ARBA" id="ARBA00023235"/>
    </source>
</evidence>
<feature type="binding site" evidence="10 13">
    <location>
        <position position="178"/>
    </location>
    <ligand>
        <name>a divalent metal cation</name>
        <dbReference type="ChEBI" id="CHEBI:60240"/>
    </ligand>
</feature>
<dbReference type="InterPro" id="IPR000056">
    <property type="entry name" value="Ribul_P_3_epim-like"/>
</dbReference>
<dbReference type="PROSITE" id="PS01086">
    <property type="entry name" value="RIBUL_P_3_EPIMER_2"/>
    <property type="match status" value="1"/>
</dbReference>
<dbReference type="GO" id="GO:0019323">
    <property type="term" value="P:pentose catabolic process"/>
    <property type="evidence" value="ECO:0007669"/>
    <property type="project" value="UniProtKB-UniRule"/>
</dbReference>
<comment type="similarity">
    <text evidence="6 10 11">Belongs to the ribulose-phosphate 3-epimerase family.</text>
</comment>
<keyword evidence="16" id="KW-1185">Reference proteome</keyword>
<dbReference type="InterPro" id="IPR026019">
    <property type="entry name" value="Ribul_P_3_epim"/>
</dbReference>
<comment type="cofactor">
    <cofactor evidence="5">
        <name>Fe(2+)</name>
        <dbReference type="ChEBI" id="CHEBI:29033"/>
    </cofactor>
</comment>
<keyword evidence="8 10" id="KW-0479">Metal-binding</keyword>
<comment type="caution">
    <text evidence="10">Lacks conserved residue(s) required for the propagation of feature annotation.</text>
</comment>
<keyword evidence="13" id="KW-0464">Manganese</keyword>
<dbReference type="PANTHER" id="PTHR11749">
    <property type="entry name" value="RIBULOSE-5-PHOSPHATE-3-EPIMERASE"/>
    <property type="match status" value="1"/>
</dbReference>
<dbReference type="RefSeq" id="WP_085471838.1">
    <property type="nucleotide sequence ID" value="NZ_CP038029.1"/>
</dbReference>
<keyword evidence="9 10" id="KW-0413">Isomerase</keyword>
<feature type="binding site" evidence="10 13">
    <location>
        <position position="69"/>
    </location>
    <ligand>
        <name>a divalent metal cation</name>
        <dbReference type="ChEBI" id="CHEBI:60240"/>
    </ligand>
</feature>
<evidence type="ECO:0000256" key="10">
    <source>
        <dbReference type="HAMAP-Rule" id="MF_02227"/>
    </source>
</evidence>
<evidence type="ECO:0000256" key="11">
    <source>
        <dbReference type="PIRNR" id="PIRNR001461"/>
    </source>
</evidence>
<dbReference type="AlphaFoldDB" id="A0A1X7IM92"/>
<dbReference type="Proteomes" id="UP000192980">
    <property type="component" value="Unassembled WGS sequence"/>
</dbReference>
<dbReference type="NCBIfam" id="NF004076">
    <property type="entry name" value="PRK05581.1-4"/>
    <property type="match status" value="1"/>
</dbReference>
<dbReference type="InterPro" id="IPR011060">
    <property type="entry name" value="RibuloseP-bd_barrel"/>
</dbReference>
<evidence type="ECO:0000256" key="5">
    <source>
        <dbReference type="ARBA" id="ARBA00001954"/>
    </source>
</evidence>
<feature type="active site" description="Proton donor" evidence="10 12">
    <location>
        <position position="178"/>
    </location>
</feature>
<dbReference type="CDD" id="cd00429">
    <property type="entry name" value="RPE"/>
    <property type="match status" value="1"/>
</dbReference>
<keyword evidence="10 11" id="KW-0119">Carbohydrate metabolism</keyword>
<evidence type="ECO:0000256" key="13">
    <source>
        <dbReference type="PIRSR" id="PIRSR001461-2"/>
    </source>
</evidence>
<name>A0A1X7IM92_9SPHI</name>
<dbReference type="EMBL" id="FXAU01000001">
    <property type="protein sequence ID" value="SMG16110.1"/>
    <property type="molecule type" value="Genomic_DNA"/>
</dbReference>
<comment type="cofactor">
    <cofactor evidence="2">
        <name>Mn(2+)</name>
        <dbReference type="ChEBI" id="CHEBI:29035"/>
    </cofactor>
</comment>
<accession>A0A1X7IM92</accession>
<evidence type="ECO:0000256" key="2">
    <source>
        <dbReference type="ARBA" id="ARBA00001936"/>
    </source>
</evidence>
<evidence type="ECO:0000313" key="15">
    <source>
        <dbReference type="EMBL" id="SMG16110.1"/>
    </source>
</evidence>
<dbReference type="FunFam" id="3.20.20.70:FF:000004">
    <property type="entry name" value="Ribulose-phosphate 3-epimerase"/>
    <property type="match status" value="1"/>
</dbReference>
<dbReference type="HAMAP" id="MF_02227">
    <property type="entry name" value="RPE"/>
    <property type="match status" value="1"/>
</dbReference>
<feature type="binding site" evidence="10 13">
    <location>
        <position position="38"/>
    </location>
    <ligand>
        <name>a divalent metal cation</name>
        <dbReference type="ChEBI" id="CHEBI:60240"/>
    </ligand>
</feature>
<sequence>MSTSKHLIAPSVLAADFANLQRDIEMVNASKADWFHIDIMDGVFVPNISFGFPVMQAIAKHAKKPLDVHLMIVDPDRYLQVCKDSGAAVITVHYEACTHLHRTLAAIKELGCKAGVALNPHTPIGLLKDIIQDIDLVCLMSVNPGFGGQKFIEQTYNKIKELRALAAGVNDGLLIEVDGGVGAANVDKLLAAGADVLVAGNSVFAAENPTKAVEVLKNATGLVSQEA</sequence>
<feature type="binding site" evidence="14">
    <location>
        <position position="180"/>
    </location>
    <ligand>
        <name>substrate</name>
    </ligand>
</feature>
<gene>
    <name evidence="10" type="primary">rpe</name>
    <name evidence="15" type="ORF">SAMN05660862_1028</name>
</gene>
<evidence type="ECO:0000256" key="7">
    <source>
        <dbReference type="ARBA" id="ARBA00013188"/>
    </source>
</evidence>
<evidence type="ECO:0000256" key="3">
    <source>
        <dbReference type="ARBA" id="ARBA00001941"/>
    </source>
</evidence>
<dbReference type="PROSITE" id="PS01085">
    <property type="entry name" value="RIBUL_P_3_EPIMER_1"/>
    <property type="match status" value="1"/>
</dbReference>
<comment type="cofactor">
    <cofactor evidence="3">
        <name>Co(2+)</name>
        <dbReference type="ChEBI" id="CHEBI:48828"/>
    </cofactor>
</comment>
<feature type="binding site" evidence="10 14">
    <location>
        <position position="69"/>
    </location>
    <ligand>
        <name>substrate</name>
    </ligand>
</feature>
<dbReference type="InterPro" id="IPR013785">
    <property type="entry name" value="Aldolase_TIM"/>
</dbReference>
<dbReference type="EC" id="5.1.3.1" evidence="7 10"/>
<keyword evidence="13" id="KW-0170">Cobalt</keyword>
<dbReference type="SUPFAM" id="SSF51366">
    <property type="entry name" value="Ribulose-phoshate binding barrel"/>
    <property type="match status" value="1"/>
</dbReference>
<evidence type="ECO:0000256" key="12">
    <source>
        <dbReference type="PIRSR" id="PIRSR001461-1"/>
    </source>
</evidence>
<comment type="pathway">
    <text evidence="10">Carbohydrate degradation.</text>
</comment>
<feature type="binding site" evidence="10 14">
    <location>
        <begin position="145"/>
        <end position="148"/>
    </location>
    <ligand>
        <name>substrate</name>
    </ligand>
</feature>
<dbReference type="GO" id="GO:0004750">
    <property type="term" value="F:D-ribulose-phosphate 3-epimerase activity"/>
    <property type="evidence" value="ECO:0007669"/>
    <property type="project" value="UniProtKB-UniRule"/>
</dbReference>
<proteinExistence type="inferred from homology"/>
<reference evidence="15 16" key="1">
    <citation type="submission" date="2017-04" db="EMBL/GenBank/DDBJ databases">
        <authorList>
            <person name="Afonso C.L."/>
            <person name="Miller P.J."/>
            <person name="Scott M.A."/>
            <person name="Spackman E."/>
            <person name="Goraichik I."/>
            <person name="Dimitrov K.M."/>
            <person name="Suarez D.L."/>
            <person name="Swayne D.E."/>
        </authorList>
    </citation>
    <scope>NUCLEOTIDE SEQUENCE [LARGE SCALE GENOMIC DNA]</scope>
    <source>
        <strain evidence="15 16">DSM 22418</strain>
    </source>
</reference>
<dbReference type="NCBIfam" id="TIGR01163">
    <property type="entry name" value="rpe"/>
    <property type="match status" value="1"/>
</dbReference>
<dbReference type="STRING" id="561061.SAMN05660862_1028"/>
<feature type="binding site" evidence="10">
    <location>
        <begin position="178"/>
        <end position="180"/>
    </location>
    <ligand>
        <name>substrate</name>
    </ligand>
</feature>
<evidence type="ECO:0000256" key="4">
    <source>
        <dbReference type="ARBA" id="ARBA00001947"/>
    </source>
</evidence>
<evidence type="ECO:0000256" key="8">
    <source>
        <dbReference type="ARBA" id="ARBA00022723"/>
    </source>
</evidence>
<organism evidence="15 16">
    <name type="scientific">Sphingobacterium psychroaquaticum</name>
    <dbReference type="NCBI Taxonomy" id="561061"/>
    <lineage>
        <taxon>Bacteria</taxon>
        <taxon>Pseudomonadati</taxon>
        <taxon>Bacteroidota</taxon>
        <taxon>Sphingobacteriia</taxon>
        <taxon>Sphingobacteriales</taxon>
        <taxon>Sphingobacteriaceae</taxon>
        <taxon>Sphingobacterium</taxon>
    </lineage>
</organism>
<evidence type="ECO:0000256" key="1">
    <source>
        <dbReference type="ARBA" id="ARBA00001782"/>
    </source>
</evidence>
<comment type="function">
    <text evidence="10">Catalyzes the reversible epimerization of D-ribulose 5-phosphate to D-xylulose 5-phosphate.</text>
</comment>
<dbReference type="PIRSF" id="PIRSF001461">
    <property type="entry name" value="RPE"/>
    <property type="match status" value="1"/>
</dbReference>
<evidence type="ECO:0000256" key="14">
    <source>
        <dbReference type="PIRSR" id="PIRSR001461-3"/>
    </source>
</evidence>
<comment type="cofactor">
    <cofactor evidence="4">
        <name>Zn(2+)</name>
        <dbReference type="ChEBI" id="CHEBI:29105"/>
    </cofactor>
</comment>
<dbReference type="GO" id="GO:0006098">
    <property type="term" value="P:pentose-phosphate shunt"/>
    <property type="evidence" value="ECO:0007669"/>
    <property type="project" value="UniProtKB-UniRule"/>
</dbReference>
<comment type="cofactor">
    <cofactor evidence="10 13">
        <name>a divalent metal cation</name>
        <dbReference type="ChEBI" id="CHEBI:60240"/>
    </cofactor>
    <text evidence="10 13">Binds 1 divalent metal cation per subunit.</text>
</comment>
<dbReference type="GO" id="GO:0046872">
    <property type="term" value="F:metal ion binding"/>
    <property type="evidence" value="ECO:0007669"/>
    <property type="project" value="UniProtKB-UniRule"/>
</dbReference>
<feature type="active site" description="Proton acceptor" evidence="10 12">
    <location>
        <position position="38"/>
    </location>
</feature>
<dbReference type="OrthoDB" id="1645589at2"/>
<keyword evidence="13" id="KW-0862">Zinc</keyword>
<evidence type="ECO:0000256" key="6">
    <source>
        <dbReference type="ARBA" id="ARBA00009541"/>
    </source>
</evidence>
<evidence type="ECO:0000313" key="16">
    <source>
        <dbReference type="Proteomes" id="UP000192980"/>
    </source>
</evidence>
<feature type="binding site" evidence="10 14">
    <location>
        <position position="11"/>
    </location>
    <ligand>
        <name>substrate</name>
    </ligand>
</feature>
<feature type="binding site" evidence="10 13">
    <location>
        <position position="36"/>
    </location>
    <ligand>
        <name>a divalent metal cation</name>
        <dbReference type="ChEBI" id="CHEBI:60240"/>
    </ligand>
</feature>
<dbReference type="GO" id="GO:0005737">
    <property type="term" value="C:cytoplasm"/>
    <property type="evidence" value="ECO:0007669"/>
    <property type="project" value="UniProtKB-ARBA"/>
</dbReference>
<protein>
    <recommendedName>
        <fullName evidence="7 10">Ribulose-phosphate 3-epimerase</fullName>
        <ecNumber evidence="7 10">5.1.3.1</ecNumber>
    </recommendedName>
</protein>
<comment type="catalytic activity">
    <reaction evidence="1 10 11">
        <text>D-ribulose 5-phosphate = D-xylulose 5-phosphate</text>
        <dbReference type="Rhea" id="RHEA:13677"/>
        <dbReference type="ChEBI" id="CHEBI:57737"/>
        <dbReference type="ChEBI" id="CHEBI:58121"/>
        <dbReference type="EC" id="5.1.3.1"/>
    </reaction>
</comment>
<dbReference type="Gene3D" id="3.20.20.70">
    <property type="entry name" value="Aldolase class I"/>
    <property type="match status" value="1"/>
</dbReference>